<keyword evidence="3" id="KW-1185">Reference proteome</keyword>
<dbReference type="AlphaFoldDB" id="A0A3P6PE98"/>
<proteinExistence type="predicted"/>
<dbReference type="Proteomes" id="UP000281553">
    <property type="component" value="Unassembled WGS sequence"/>
</dbReference>
<gene>
    <name evidence="2" type="ORF">DILT_LOCUS98</name>
</gene>
<protein>
    <recommendedName>
        <fullName evidence="1">BROMI C-terminal Rab TBC-like domain-containing protein</fullName>
    </recommendedName>
</protein>
<sequence>MAQFEGFDWFTATIFLIFGGDSGRAFAFLTNFYKSRSAVYLWPARSRSLMKNSKKREVVSSYVAEITPMYYKLCHHMELILAKEAHGVFNTFRLSGHPPSKVFFHWMSQSFWNYLDWPEIVDFQLLCLLCGPEYAAFAGVAILRHLKPALTDALQSQSHLVRLRVSLQSTHTQLPLSYGC</sequence>
<evidence type="ECO:0000259" key="1">
    <source>
        <dbReference type="Pfam" id="PF23440"/>
    </source>
</evidence>
<accession>A0A3P6PE98</accession>
<name>A0A3P6PE98_DIBLA</name>
<reference evidence="2 3" key="1">
    <citation type="submission" date="2018-11" db="EMBL/GenBank/DDBJ databases">
        <authorList>
            <consortium name="Pathogen Informatics"/>
        </authorList>
    </citation>
    <scope>NUCLEOTIDE SEQUENCE [LARGE SCALE GENOMIC DNA]</scope>
</reference>
<feature type="domain" description="BROMI C-terminal Rab TBC-like" evidence="1">
    <location>
        <begin position="3"/>
        <end position="163"/>
    </location>
</feature>
<dbReference type="InterPro" id="IPR055392">
    <property type="entry name" value="BROMI_C"/>
</dbReference>
<organism evidence="2 3">
    <name type="scientific">Dibothriocephalus latus</name>
    <name type="common">Fish tapeworm</name>
    <name type="synonym">Diphyllobothrium latum</name>
    <dbReference type="NCBI Taxonomy" id="60516"/>
    <lineage>
        <taxon>Eukaryota</taxon>
        <taxon>Metazoa</taxon>
        <taxon>Spiralia</taxon>
        <taxon>Lophotrochozoa</taxon>
        <taxon>Platyhelminthes</taxon>
        <taxon>Cestoda</taxon>
        <taxon>Eucestoda</taxon>
        <taxon>Diphyllobothriidea</taxon>
        <taxon>Diphyllobothriidae</taxon>
        <taxon>Dibothriocephalus</taxon>
    </lineage>
</organism>
<dbReference type="EMBL" id="UYRU01000365">
    <property type="protein sequence ID" value="VDK30070.1"/>
    <property type="molecule type" value="Genomic_DNA"/>
</dbReference>
<dbReference type="Pfam" id="PF23440">
    <property type="entry name" value="BROMI_C"/>
    <property type="match status" value="1"/>
</dbReference>
<evidence type="ECO:0000313" key="3">
    <source>
        <dbReference type="Proteomes" id="UP000281553"/>
    </source>
</evidence>
<evidence type="ECO:0000313" key="2">
    <source>
        <dbReference type="EMBL" id="VDK30070.1"/>
    </source>
</evidence>
<dbReference type="OrthoDB" id="6253060at2759"/>